<reference evidence="3" key="1">
    <citation type="submission" date="2020-05" db="UniProtKB">
        <authorList>
            <consortium name="EnsemblMetazoa"/>
        </authorList>
    </citation>
    <scope>IDENTIFICATION</scope>
    <source>
        <strain evidence="3">USDA</strain>
    </source>
</reference>
<feature type="signal peptide" evidence="2">
    <location>
        <begin position="1"/>
        <end position="18"/>
    </location>
</feature>
<feature type="compositionally biased region" description="Polar residues" evidence="1">
    <location>
        <begin position="286"/>
        <end position="298"/>
    </location>
</feature>
<evidence type="ECO:0000313" key="4">
    <source>
        <dbReference type="Proteomes" id="UP000095300"/>
    </source>
</evidence>
<dbReference type="Proteomes" id="UP000095300">
    <property type="component" value="Unassembled WGS sequence"/>
</dbReference>
<evidence type="ECO:0000256" key="1">
    <source>
        <dbReference type="SAM" id="MobiDB-lite"/>
    </source>
</evidence>
<dbReference type="AlphaFoldDB" id="A0A1I8PU77"/>
<feature type="compositionally biased region" description="Polar residues" evidence="1">
    <location>
        <begin position="347"/>
        <end position="366"/>
    </location>
</feature>
<feature type="compositionally biased region" description="Basic and acidic residues" evidence="1">
    <location>
        <begin position="136"/>
        <end position="164"/>
    </location>
</feature>
<organism evidence="3 4">
    <name type="scientific">Stomoxys calcitrans</name>
    <name type="common">Stable fly</name>
    <name type="synonym">Conops calcitrans</name>
    <dbReference type="NCBI Taxonomy" id="35570"/>
    <lineage>
        <taxon>Eukaryota</taxon>
        <taxon>Metazoa</taxon>
        <taxon>Ecdysozoa</taxon>
        <taxon>Arthropoda</taxon>
        <taxon>Hexapoda</taxon>
        <taxon>Insecta</taxon>
        <taxon>Pterygota</taxon>
        <taxon>Neoptera</taxon>
        <taxon>Endopterygota</taxon>
        <taxon>Diptera</taxon>
        <taxon>Brachycera</taxon>
        <taxon>Muscomorpha</taxon>
        <taxon>Muscoidea</taxon>
        <taxon>Muscidae</taxon>
        <taxon>Stomoxys</taxon>
    </lineage>
</organism>
<feature type="region of interest" description="Disordered" evidence="1">
    <location>
        <begin position="285"/>
        <end position="370"/>
    </location>
</feature>
<feature type="chain" id="PRO_5009327213" evidence="2">
    <location>
        <begin position="19"/>
        <end position="421"/>
    </location>
</feature>
<sequence length="421" mass="46684">MSVHHSILGLLCVLMVSAATFEEYTMADINEDIRNEFQSFGTRLRRKAPNQEKRDLSLAYSATNINSKEGTQVKTITVIKNIGGDKNTATLKIKPELHRGEDWGKSFKDNFNSYGVIPDVPDVDDLFEYVNKKHNTGKDKKYASEDEKMKPEESPQPKQPEKPIFESSPEEADEEAVVPESVEKIVGDAELLPNLNVSKIKMRESLINLNYSTPQHSIHQFFENYIQLSPEVGKGYDYAKPCVHQQPIKSETIETPFGRKFNIPKNNTNTDINPYLAPSITRRPQVAQTLQPSQTSGISPVFPVNSLVPPLQPQQQPASSPPLQQSNAVSAQQPTASTAAQTISPTNSPQGQNTQAQLPFPSTSQRPYVAPNLRAGLNGVSRGPATTFNTAGFQNIPAFRISSYNTLFKKPNASRSRGLKY</sequence>
<name>A0A1I8PU77_STOCA</name>
<evidence type="ECO:0000313" key="3">
    <source>
        <dbReference type="EnsemblMetazoa" id="SCAU011155-PB"/>
    </source>
</evidence>
<accession>A0A1I8PU77</accession>
<keyword evidence="4" id="KW-1185">Reference proteome</keyword>
<feature type="region of interest" description="Disordered" evidence="1">
    <location>
        <begin position="136"/>
        <end position="176"/>
    </location>
</feature>
<keyword evidence="2" id="KW-0732">Signal</keyword>
<gene>
    <name evidence="3" type="primary">106095846</name>
</gene>
<proteinExistence type="predicted"/>
<dbReference type="EnsemblMetazoa" id="SCAU011155-RB">
    <property type="protein sequence ID" value="SCAU011155-PB"/>
    <property type="gene ID" value="SCAU011155"/>
</dbReference>
<dbReference type="OrthoDB" id="7737106at2759"/>
<evidence type="ECO:0000256" key="2">
    <source>
        <dbReference type="SAM" id="SignalP"/>
    </source>
</evidence>
<feature type="compositionally biased region" description="Low complexity" evidence="1">
    <location>
        <begin position="303"/>
        <end position="346"/>
    </location>
</feature>
<protein>
    <submittedName>
        <fullName evidence="3">Uncharacterized protein</fullName>
    </submittedName>
</protein>
<dbReference type="VEuPathDB" id="VectorBase:SCAU011155"/>